<evidence type="ECO:0000256" key="4">
    <source>
        <dbReference type="ARBA" id="ARBA00022801"/>
    </source>
</evidence>
<evidence type="ECO:0000256" key="3">
    <source>
        <dbReference type="ARBA" id="ARBA00022722"/>
    </source>
</evidence>
<keyword evidence="10" id="KW-1185">Reference proteome</keyword>
<keyword evidence="2" id="KW-0507">mRNA processing</keyword>
<dbReference type="Gene3D" id="3.40.50.10890">
    <property type="match status" value="2"/>
</dbReference>
<evidence type="ECO:0000256" key="5">
    <source>
        <dbReference type="ARBA" id="ARBA00023242"/>
    </source>
</evidence>
<feature type="domain" description="Beta-Casp" evidence="7">
    <location>
        <begin position="193"/>
        <end position="278"/>
    </location>
</feature>
<dbReference type="InterPro" id="IPR036866">
    <property type="entry name" value="RibonucZ/Hydroxyglut_hydro"/>
</dbReference>
<name>A0ABQ7ZV48_BRANA</name>
<keyword evidence="5" id="KW-0539">Nucleus</keyword>
<evidence type="ECO:0000259" key="7">
    <source>
        <dbReference type="SMART" id="SM01027"/>
    </source>
</evidence>
<proteinExistence type="predicted"/>
<sequence>MPRPLVLGDHCFLLMKVLSTSMKRVVTFIHWSDQVRRSPAWLSFSILCLRGALLSGPVLGDLVYVRWGTRVLQGPGLASRCNFEGLRRRPCGAVDIGSPRIPRGSSVPGTELRVPSSGDLERSLIGDPRPPNFGEEDSKRIWEKTDDPAEKMGVDDLSEEEGLTGDEGGSGGSGGSVSQGGRALIPAFALGRAHELLLILDEYWDNHPDIHNIPIYYASPLAKNIGDFGDVGPSVVMASPGGLQSGFSRQLFDIWCSDKRNACIIPDYAQMSTFLKELMPLDIVLVHGEANELMRLTQKLFTEFPDGNTRIMNPKNCESVEKYFTLEKMEKTIGRLAEKTLDVGDSVSGILVKKGFTYQIMAPDDLHVFSQLSTGTVTQRITIPFSGAFGKHISLQWSSDPISDMVSDPIVALVLNISREVPKIVVEEEVDNGKLVISVDDNVAHLDKESGDVESEHDGLNERVRVAFHRIQSAVKPIPLSAD</sequence>
<dbReference type="Pfam" id="PF10996">
    <property type="entry name" value="Beta-Casp"/>
    <property type="match status" value="1"/>
</dbReference>
<keyword evidence="3" id="KW-0540">Nuclease</keyword>
<feature type="region of interest" description="Disordered" evidence="6">
    <location>
        <begin position="97"/>
        <end position="178"/>
    </location>
</feature>
<evidence type="ECO:0000256" key="6">
    <source>
        <dbReference type="SAM" id="MobiDB-lite"/>
    </source>
</evidence>
<dbReference type="PANTHER" id="PTHR11203:SF37">
    <property type="entry name" value="INTEGRATOR COMPLEX SUBUNIT 11"/>
    <property type="match status" value="1"/>
</dbReference>
<comment type="subcellular location">
    <subcellularLocation>
        <location evidence="1">Nucleus</location>
    </subcellularLocation>
</comment>
<evidence type="ECO:0000256" key="2">
    <source>
        <dbReference type="ARBA" id="ARBA00022664"/>
    </source>
</evidence>
<keyword evidence="4" id="KW-0378">Hydrolase</keyword>
<dbReference type="SUPFAM" id="SSF56281">
    <property type="entry name" value="Metallo-hydrolase/oxidoreductase"/>
    <property type="match status" value="1"/>
</dbReference>
<feature type="domain" description="Pre-mRNA 3'-end-processing endonuclease polyadenylation factor C-term" evidence="8">
    <location>
        <begin position="343"/>
        <end position="478"/>
    </location>
</feature>
<dbReference type="SMART" id="SM01098">
    <property type="entry name" value="CPSF73-100_C"/>
    <property type="match status" value="1"/>
</dbReference>
<dbReference type="InterPro" id="IPR021718">
    <property type="entry name" value="CPSF73-100_C"/>
</dbReference>
<evidence type="ECO:0000313" key="10">
    <source>
        <dbReference type="Proteomes" id="UP000824890"/>
    </source>
</evidence>
<dbReference type="PANTHER" id="PTHR11203">
    <property type="entry name" value="CLEAVAGE AND POLYADENYLATION SPECIFICITY FACTOR FAMILY MEMBER"/>
    <property type="match status" value="1"/>
</dbReference>
<dbReference type="InterPro" id="IPR022712">
    <property type="entry name" value="Beta_Casp"/>
</dbReference>
<dbReference type="EMBL" id="JAGKQM010000014">
    <property type="protein sequence ID" value="KAH0884053.1"/>
    <property type="molecule type" value="Genomic_DNA"/>
</dbReference>
<organism evidence="9 10">
    <name type="scientific">Brassica napus</name>
    <name type="common">Rape</name>
    <dbReference type="NCBI Taxonomy" id="3708"/>
    <lineage>
        <taxon>Eukaryota</taxon>
        <taxon>Viridiplantae</taxon>
        <taxon>Streptophyta</taxon>
        <taxon>Embryophyta</taxon>
        <taxon>Tracheophyta</taxon>
        <taxon>Spermatophyta</taxon>
        <taxon>Magnoliopsida</taxon>
        <taxon>eudicotyledons</taxon>
        <taxon>Gunneridae</taxon>
        <taxon>Pentapetalae</taxon>
        <taxon>rosids</taxon>
        <taxon>malvids</taxon>
        <taxon>Brassicales</taxon>
        <taxon>Brassicaceae</taxon>
        <taxon>Brassiceae</taxon>
        <taxon>Brassica</taxon>
    </lineage>
</organism>
<evidence type="ECO:0000256" key="1">
    <source>
        <dbReference type="ARBA" id="ARBA00004123"/>
    </source>
</evidence>
<evidence type="ECO:0008006" key="11">
    <source>
        <dbReference type="Google" id="ProtNLM"/>
    </source>
</evidence>
<dbReference type="InterPro" id="IPR050698">
    <property type="entry name" value="MBL"/>
</dbReference>
<protein>
    <recommendedName>
        <fullName evidence="11">Cleavage and polyadenylation specificity factor 100 kDa subunit</fullName>
    </recommendedName>
</protein>
<feature type="compositionally biased region" description="Basic and acidic residues" evidence="6">
    <location>
        <begin position="136"/>
        <end position="154"/>
    </location>
</feature>
<dbReference type="Proteomes" id="UP000824890">
    <property type="component" value="Unassembled WGS sequence"/>
</dbReference>
<dbReference type="SMART" id="SM01027">
    <property type="entry name" value="Beta-Casp"/>
    <property type="match status" value="1"/>
</dbReference>
<evidence type="ECO:0000313" key="9">
    <source>
        <dbReference type="EMBL" id="KAH0884053.1"/>
    </source>
</evidence>
<reference evidence="9 10" key="1">
    <citation type="submission" date="2021-05" db="EMBL/GenBank/DDBJ databases">
        <title>Genome Assembly of Synthetic Allotetraploid Brassica napus Reveals Homoeologous Exchanges between Subgenomes.</title>
        <authorList>
            <person name="Davis J.T."/>
        </authorList>
    </citation>
    <scope>NUCLEOTIDE SEQUENCE [LARGE SCALE GENOMIC DNA]</scope>
    <source>
        <strain evidence="10">cv. Da-Ae</strain>
        <tissue evidence="9">Seedling</tissue>
    </source>
</reference>
<gene>
    <name evidence="9" type="ORF">HID58_060149</name>
</gene>
<accession>A0ABQ7ZV48</accession>
<evidence type="ECO:0000259" key="8">
    <source>
        <dbReference type="SMART" id="SM01098"/>
    </source>
</evidence>
<dbReference type="Pfam" id="PF11718">
    <property type="entry name" value="CPSF73-100_C"/>
    <property type="match status" value="1"/>
</dbReference>
<comment type="caution">
    <text evidence="9">The sequence shown here is derived from an EMBL/GenBank/DDBJ whole genome shotgun (WGS) entry which is preliminary data.</text>
</comment>
<feature type="compositionally biased region" description="Gly residues" evidence="6">
    <location>
        <begin position="165"/>
        <end position="178"/>
    </location>
</feature>